<dbReference type="GO" id="GO:0005840">
    <property type="term" value="C:ribosome"/>
    <property type="evidence" value="ECO:0007669"/>
    <property type="project" value="UniProtKB-KW"/>
</dbReference>
<dbReference type="PANTHER" id="PTHR45872:SF2">
    <property type="entry name" value="RHO GUANINE NUCLEOTIDE EXCHANGE FACTOR 2, ISOFORM D"/>
    <property type="match status" value="1"/>
</dbReference>
<gene>
    <name evidence="23" type="primary">Arhgef12</name>
    <name evidence="23" type="ORF">T02_2537</name>
</gene>
<keyword evidence="13 16" id="KW-0175">Coiled coil</keyword>
<dbReference type="SUPFAM" id="SSF57829">
    <property type="entry name" value="Zn-binding ribosomal proteins"/>
    <property type="match status" value="1"/>
</dbReference>
<dbReference type="InterPro" id="IPR046349">
    <property type="entry name" value="C1-like_sf"/>
</dbReference>
<evidence type="ECO:0000256" key="6">
    <source>
        <dbReference type="ARBA" id="ARBA00022490"/>
    </source>
</evidence>
<dbReference type="InterPro" id="IPR000219">
    <property type="entry name" value="DH_dom"/>
</dbReference>
<dbReference type="Gene3D" id="6.20.50.150">
    <property type="match status" value="1"/>
</dbReference>
<dbReference type="Gene3D" id="1.10.167.10">
    <property type="entry name" value="Regulator of G-protein Signalling 4, domain 2"/>
    <property type="match status" value="2"/>
</dbReference>
<feature type="compositionally biased region" description="Low complexity" evidence="17">
    <location>
        <begin position="672"/>
        <end position="688"/>
    </location>
</feature>
<keyword evidence="12" id="KW-0689">Ribosomal protein</keyword>
<proteinExistence type="inferred from homology"/>
<dbReference type="GO" id="GO:0007186">
    <property type="term" value="P:G protein-coupled receptor signaling pathway"/>
    <property type="evidence" value="ECO:0007669"/>
    <property type="project" value="TreeGrafter"/>
</dbReference>
<dbReference type="GO" id="GO:0001664">
    <property type="term" value="F:G protein-coupled receptor binding"/>
    <property type="evidence" value="ECO:0007669"/>
    <property type="project" value="TreeGrafter"/>
</dbReference>
<dbReference type="InterPro" id="IPR002906">
    <property type="entry name" value="Ribosomal_eS31"/>
</dbReference>
<evidence type="ECO:0000259" key="21">
    <source>
        <dbReference type="PROSITE" id="PS50081"/>
    </source>
</evidence>
<feature type="compositionally biased region" description="Basic and acidic residues" evidence="17">
    <location>
        <begin position="646"/>
        <end position="671"/>
    </location>
</feature>
<evidence type="ECO:0000259" key="19">
    <source>
        <dbReference type="PROSITE" id="PS50010"/>
    </source>
</evidence>
<dbReference type="PROSITE" id="PS00741">
    <property type="entry name" value="DH_1"/>
    <property type="match status" value="1"/>
</dbReference>
<dbReference type="SUPFAM" id="SSF48065">
    <property type="entry name" value="DBL homology domain (DH-domain)"/>
    <property type="match status" value="1"/>
</dbReference>
<dbReference type="PROSITE" id="PS00479">
    <property type="entry name" value="ZF_DAG_PE_1"/>
    <property type="match status" value="1"/>
</dbReference>
<feature type="region of interest" description="Disordered" evidence="17">
    <location>
        <begin position="85"/>
        <end position="128"/>
    </location>
</feature>
<evidence type="ECO:0000256" key="7">
    <source>
        <dbReference type="ARBA" id="ARBA00022499"/>
    </source>
</evidence>
<dbReference type="OrthoDB" id="2272012at2759"/>
<feature type="compositionally biased region" description="Polar residues" evidence="17">
    <location>
        <begin position="623"/>
        <end position="642"/>
    </location>
</feature>
<reference evidence="23 24" key="1">
    <citation type="submission" date="2015-05" db="EMBL/GenBank/DDBJ databases">
        <title>Evolution of Trichinella species and genotypes.</title>
        <authorList>
            <person name="Korhonen P.K."/>
            <person name="Edoardo P."/>
            <person name="Giuseppe L.R."/>
            <person name="Gasser R.B."/>
        </authorList>
    </citation>
    <scope>NUCLEOTIDE SEQUENCE [LARGE SCALE GENOMIC DNA]</scope>
    <source>
        <strain evidence="23">ISS10</strain>
    </source>
</reference>
<evidence type="ECO:0000259" key="22">
    <source>
        <dbReference type="PROSITE" id="PS50106"/>
    </source>
</evidence>
<comment type="caution">
    <text evidence="23">The sequence shown here is derived from an EMBL/GenBank/DDBJ whole genome shotgun (WGS) entry which is preliminary data.</text>
</comment>
<protein>
    <submittedName>
        <fullName evidence="23">Rho guanine nucleotide exchange factor 12</fullName>
    </submittedName>
</protein>
<dbReference type="InterPro" id="IPR036305">
    <property type="entry name" value="RGS_sf"/>
</dbReference>
<dbReference type="InterPro" id="IPR015212">
    <property type="entry name" value="RGS-like_dom"/>
</dbReference>
<dbReference type="PROSITE" id="PS50010">
    <property type="entry name" value="DH_2"/>
    <property type="match status" value="1"/>
</dbReference>
<keyword evidence="24" id="KW-1185">Reference proteome</keyword>
<dbReference type="SUPFAM" id="SSF57889">
    <property type="entry name" value="Cysteine-rich domain"/>
    <property type="match status" value="1"/>
</dbReference>
<feature type="domain" description="Phorbol-ester/DAG-type" evidence="21">
    <location>
        <begin position="498"/>
        <end position="548"/>
    </location>
</feature>
<dbReference type="SMART" id="SM01402">
    <property type="entry name" value="Ribosomal_S27"/>
    <property type="match status" value="1"/>
</dbReference>
<feature type="compositionally biased region" description="Low complexity" evidence="17">
    <location>
        <begin position="86"/>
        <end position="97"/>
    </location>
</feature>
<dbReference type="InterPro" id="IPR011332">
    <property type="entry name" value="Ribosomal_zn-bd"/>
</dbReference>
<dbReference type="Pfam" id="PF09128">
    <property type="entry name" value="RGS-like"/>
    <property type="match status" value="1"/>
</dbReference>
<dbReference type="Pfam" id="PF01599">
    <property type="entry name" value="Ribosomal_S27"/>
    <property type="match status" value="1"/>
</dbReference>
<dbReference type="InterPro" id="IPR035899">
    <property type="entry name" value="DBL_dom_sf"/>
</dbReference>
<feature type="domain" description="DH" evidence="19">
    <location>
        <begin position="752"/>
        <end position="938"/>
    </location>
</feature>
<dbReference type="GO" id="GO:0035556">
    <property type="term" value="P:intracellular signal transduction"/>
    <property type="evidence" value="ECO:0007669"/>
    <property type="project" value="InterPro"/>
</dbReference>
<dbReference type="Pfam" id="PF17838">
    <property type="entry name" value="PH_16"/>
    <property type="match status" value="1"/>
</dbReference>
<dbReference type="Gene3D" id="3.10.20.90">
    <property type="entry name" value="Phosphatidylinositol 3-kinase Catalytic Subunit, Chain A, domain 1"/>
    <property type="match status" value="1"/>
</dbReference>
<dbReference type="GO" id="GO:0016020">
    <property type="term" value="C:membrane"/>
    <property type="evidence" value="ECO:0007669"/>
    <property type="project" value="UniProtKB-SubCell"/>
</dbReference>
<dbReference type="InterPro" id="IPR011993">
    <property type="entry name" value="PH-like_dom_sf"/>
</dbReference>
<feature type="domain" description="PH" evidence="18">
    <location>
        <begin position="980"/>
        <end position="1095"/>
    </location>
</feature>
<dbReference type="Pfam" id="PF00130">
    <property type="entry name" value="C1_1"/>
    <property type="match status" value="1"/>
</dbReference>
<dbReference type="InterPro" id="IPR002219">
    <property type="entry name" value="PKC_DAG/PE"/>
</dbReference>
<evidence type="ECO:0000256" key="14">
    <source>
        <dbReference type="ARBA" id="ARBA00023136"/>
    </source>
</evidence>
<dbReference type="GO" id="GO:0005085">
    <property type="term" value="F:guanyl-nucleotide exchange factor activity"/>
    <property type="evidence" value="ECO:0007669"/>
    <property type="project" value="UniProtKB-KW"/>
</dbReference>
<evidence type="ECO:0000259" key="20">
    <source>
        <dbReference type="PROSITE" id="PS50053"/>
    </source>
</evidence>
<evidence type="ECO:0000256" key="1">
    <source>
        <dbReference type="ARBA" id="ARBA00004370"/>
    </source>
</evidence>
<feature type="compositionally biased region" description="Basic and acidic residues" evidence="17">
    <location>
        <begin position="101"/>
        <end position="115"/>
    </location>
</feature>
<dbReference type="SMART" id="SM00109">
    <property type="entry name" value="C1"/>
    <property type="match status" value="1"/>
</dbReference>
<feature type="domain" description="Ubiquitin-like" evidence="20">
    <location>
        <begin position="1445"/>
        <end position="1505"/>
    </location>
</feature>
<dbReference type="PROSITE" id="PS50106">
    <property type="entry name" value="PDZ"/>
    <property type="match status" value="1"/>
</dbReference>
<accession>A0A0V1KW98</accession>
<evidence type="ECO:0000256" key="17">
    <source>
        <dbReference type="SAM" id="MobiDB-lite"/>
    </source>
</evidence>
<comment type="subcellular location">
    <subcellularLocation>
        <location evidence="2">Cytoplasm</location>
    </subcellularLocation>
    <subcellularLocation>
        <location evidence="1">Membrane</location>
    </subcellularLocation>
</comment>
<dbReference type="InterPro" id="IPR000626">
    <property type="entry name" value="Ubiquitin-like_dom"/>
</dbReference>
<dbReference type="GO" id="GO:0006412">
    <property type="term" value="P:translation"/>
    <property type="evidence" value="ECO:0007669"/>
    <property type="project" value="InterPro"/>
</dbReference>
<evidence type="ECO:0000256" key="4">
    <source>
        <dbReference type="ARBA" id="ARBA00009891"/>
    </source>
</evidence>
<feature type="region of interest" description="Disordered" evidence="17">
    <location>
        <begin position="1100"/>
        <end position="1123"/>
    </location>
</feature>
<evidence type="ECO:0000313" key="24">
    <source>
        <dbReference type="Proteomes" id="UP000054721"/>
    </source>
</evidence>
<comment type="similarity">
    <text evidence="4">In the C-terminal section; belongs to the eukaryotic ribosomal protein eS31 family.</text>
</comment>
<dbReference type="GO" id="GO:1990904">
    <property type="term" value="C:ribonucleoprotein complex"/>
    <property type="evidence" value="ECO:0007669"/>
    <property type="project" value="UniProtKB-KW"/>
</dbReference>
<evidence type="ECO:0000256" key="5">
    <source>
        <dbReference type="ARBA" id="ARBA00022468"/>
    </source>
</evidence>
<sequence length="1595" mass="180407">MHFHGEHFAEERNVLIKRDENGYGLTVCGNNPVFVQSVREGSAAAKAGVHVGECIIKVNGVTVTSLDHLEVVKLISVAPYTTLTLSGGPSSSSAASSMGNDHYEKRDRCLERRSTENAIRPNSKKKQSEWHLKRKKIIQQILTEEKRQLQVMLKGSDAHADADQRIIEKMTRRIHNLEDQLNEVEKLDFEQVELFYKNLINQENISLSNSGFRSHSDDLSSSLTMKSSKFHSDDVVASSSTDDERLLTKSGNIDEIRDHQIPVPVSEVPPESPLLVHTLSMSNECDSAAVEFNSSSFDEPFSKLPMLKTHLGHLAVFLHYLLSNSDPSYLVMKVSFTDSSSWETVDAVLNDPNKHADSAQWRRLFSTARGLAVQAINEQLADFRSKRILGLGNVFGESMLQRLQAGDSAHERKIFDALIAPHLIAFFEEAADFDQLPKRIQVIVAALATLYKHNNVKCRNAAMEKLLERCPTYIAKEKQRFARPLLPKASRRALQIKAHCFNIAPVLQTTFCYQCQKLIWGIGAMSLFCGKCGVVLHKSCVENLAESCFGSMNLRRPLILKKIVGRKNVESSMDNIEQSIEEGKVSTAKTDASMLLKENSGEGDGSSEKNLTRNFDKSGVTNAAVSKQSAHIHNLSRSQSMNIEEESYRGARRRSSDTSRRSHSDADKTESLTRISTTESSTTVSVQDVSRERSPMISELDSPLTSSVSFSNTLHDIHIELDSDFKVENEIPLLEDLLDLESFQYLDKREKNRLEVIYELFHTEQTHVRNLKILYRLFYKQLLNFNVISFEFASLLFSNLEDVLNLHVEMNEAMKNMMQNNKLIGDISIMMLQFDGKERMRNIDSLHCQKLQSAIEALKHRVVKDQKLREFLQVVESLPVCRKLQLKDMLPMEMQRLTKYPLLLENVLKYTEDPSEEADRLRTCIECSRSILESVNSAKRNAENVLRLQRLQQMLDTTQFDKVNHPIVSEFCPLDVRRFSLIHEGPLIWRLNKSKIVDLHVVLLDEILLLLSPTSDGHLALRFHNINISCGKDEVKWTHCPLLKLNSLIAKDVATDKKAFFLVSTSPSGPQIYELATQSKAEKQNWFKFIVEQIEASKEHEQKTSVRHGQAGQESKSGDSFYEIPNSARKKSLTVRSQRTMKNPNFDERVRVTCQPRLISPSEINICQPTVFQHSKPILNPLEKLKQEDKLVIRLLNEKLQIISSFFGQKNDLPPSSAVDSRTSREAREFVISAIKQTNRLLEAINEQTRLIEMENFENGSVKYQVPEVECPSVPCYQLTQIAAGLMTCLTNLLHSLQIMGDDLKRVQRELHQYKLSPERLVPFPEKICQAVGTDIPTDVTHEAACRKSLTDAAVQTEPASFLQTNNCDAVKKNAGKSTENFHTDDQPTELSGRSIIKDALPTGSCNTAASEKPILRNGKMGTDGLCLFDTDIAKLEEQPCSEIITIESNCTIGEIKKQIQEEEESLCSSYLVLGGRPLEDDWTLAQCNIQEFSTLDLSYRLLGGAKKRKKKMYTTPKKIKHKKKKVKLAVLKYYKIDENGKVSRLRKECTSESCGAGVFMANHYNRQYCGKCYCTMVVQDPVQREQKAGKGKGH</sequence>
<keyword evidence="6" id="KW-0963">Cytoplasm</keyword>
<comment type="similarity">
    <text evidence="3">In the N-terminal section; belongs to the ubiquitin family.</text>
</comment>
<dbReference type="InterPro" id="IPR044926">
    <property type="entry name" value="RGS_subdomain_2"/>
</dbReference>
<dbReference type="InterPro" id="IPR001478">
    <property type="entry name" value="PDZ"/>
</dbReference>
<evidence type="ECO:0000256" key="15">
    <source>
        <dbReference type="ARBA" id="ARBA00023274"/>
    </source>
</evidence>
<evidence type="ECO:0000256" key="3">
    <source>
        <dbReference type="ARBA" id="ARBA00008373"/>
    </source>
</evidence>
<dbReference type="EMBL" id="JYDW01000240">
    <property type="protein sequence ID" value="KRZ51054.1"/>
    <property type="molecule type" value="Genomic_DNA"/>
</dbReference>
<dbReference type="SUPFAM" id="SSF48097">
    <property type="entry name" value="Regulator of G-protein signaling, RGS"/>
    <property type="match status" value="1"/>
</dbReference>
<evidence type="ECO:0000256" key="12">
    <source>
        <dbReference type="ARBA" id="ARBA00022980"/>
    </source>
</evidence>
<keyword evidence="14" id="KW-0472">Membrane</keyword>
<evidence type="ECO:0000256" key="2">
    <source>
        <dbReference type="ARBA" id="ARBA00004496"/>
    </source>
</evidence>
<dbReference type="SMART" id="SM00228">
    <property type="entry name" value="PDZ"/>
    <property type="match status" value="1"/>
</dbReference>
<feature type="coiled-coil region" evidence="16">
    <location>
        <begin position="160"/>
        <end position="187"/>
    </location>
</feature>
<dbReference type="InterPro" id="IPR038582">
    <property type="entry name" value="Ribosomal_eS31_euk-type_sf"/>
</dbReference>
<dbReference type="GO" id="GO:0005737">
    <property type="term" value="C:cytoplasm"/>
    <property type="evidence" value="ECO:0007669"/>
    <property type="project" value="UniProtKB-SubCell"/>
</dbReference>
<evidence type="ECO:0000256" key="10">
    <source>
        <dbReference type="ARBA" id="ARBA00022723"/>
    </source>
</evidence>
<organism evidence="23 24">
    <name type="scientific">Trichinella nativa</name>
    <dbReference type="NCBI Taxonomy" id="6335"/>
    <lineage>
        <taxon>Eukaryota</taxon>
        <taxon>Metazoa</taxon>
        <taxon>Ecdysozoa</taxon>
        <taxon>Nematoda</taxon>
        <taxon>Enoplea</taxon>
        <taxon>Dorylaimia</taxon>
        <taxon>Trichinellida</taxon>
        <taxon>Trichinellidae</taxon>
        <taxon>Trichinella</taxon>
    </lineage>
</organism>
<dbReference type="SUPFAM" id="SSF50729">
    <property type="entry name" value="PH domain-like"/>
    <property type="match status" value="1"/>
</dbReference>
<dbReference type="Proteomes" id="UP000054721">
    <property type="component" value="Unassembled WGS sequence"/>
</dbReference>
<dbReference type="PANTHER" id="PTHR45872">
    <property type="entry name" value="RHO GUANINE NUCLEOTIDE EXCHANGE FACTOR 2, ISOFORM D"/>
    <property type="match status" value="1"/>
</dbReference>
<dbReference type="Pfam" id="PF00595">
    <property type="entry name" value="PDZ"/>
    <property type="match status" value="1"/>
</dbReference>
<dbReference type="Gene3D" id="2.30.29.30">
    <property type="entry name" value="Pleckstrin-homology domain (PH domain)/Phosphotyrosine-binding domain (PTB)"/>
    <property type="match status" value="1"/>
</dbReference>
<evidence type="ECO:0000256" key="13">
    <source>
        <dbReference type="ARBA" id="ARBA00023054"/>
    </source>
</evidence>
<dbReference type="CDD" id="cd00160">
    <property type="entry name" value="RhoGEF"/>
    <property type="match status" value="1"/>
</dbReference>
<evidence type="ECO:0000256" key="8">
    <source>
        <dbReference type="ARBA" id="ARBA00022553"/>
    </source>
</evidence>
<feature type="region of interest" description="Disordered" evidence="17">
    <location>
        <begin position="623"/>
        <end position="692"/>
    </location>
</feature>
<dbReference type="SMART" id="SM00325">
    <property type="entry name" value="RhoGEF"/>
    <property type="match status" value="1"/>
</dbReference>
<evidence type="ECO:0000259" key="18">
    <source>
        <dbReference type="PROSITE" id="PS50003"/>
    </source>
</evidence>
<dbReference type="Gene3D" id="2.30.42.10">
    <property type="match status" value="1"/>
</dbReference>
<dbReference type="GO" id="GO:0046872">
    <property type="term" value="F:metal ion binding"/>
    <property type="evidence" value="ECO:0007669"/>
    <property type="project" value="UniProtKB-KW"/>
</dbReference>
<dbReference type="GO" id="GO:0003735">
    <property type="term" value="F:structural constituent of ribosome"/>
    <property type="evidence" value="ECO:0007669"/>
    <property type="project" value="InterPro"/>
</dbReference>
<keyword evidence="8" id="KW-0597">Phosphoprotein</keyword>
<evidence type="ECO:0000256" key="9">
    <source>
        <dbReference type="ARBA" id="ARBA00022658"/>
    </source>
</evidence>
<keyword evidence="11" id="KW-0862">Zinc</keyword>
<dbReference type="InterPro" id="IPR001849">
    <property type="entry name" value="PH_domain"/>
</dbReference>
<dbReference type="CDD" id="cd00029">
    <property type="entry name" value="C1"/>
    <property type="match status" value="1"/>
</dbReference>
<name>A0A0V1KW98_9BILA</name>
<dbReference type="PROSITE" id="PS50003">
    <property type="entry name" value="PH_DOMAIN"/>
    <property type="match status" value="1"/>
</dbReference>
<dbReference type="Gene3D" id="3.30.60.20">
    <property type="match status" value="1"/>
</dbReference>
<dbReference type="InterPro" id="IPR001331">
    <property type="entry name" value="GDS_CDC24_CS"/>
</dbReference>
<dbReference type="PROSITE" id="PS50081">
    <property type="entry name" value="ZF_DAG_PE_2"/>
    <property type="match status" value="1"/>
</dbReference>
<evidence type="ECO:0000256" key="16">
    <source>
        <dbReference type="SAM" id="Coils"/>
    </source>
</evidence>
<keyword evidence="7" id="KW-1017">Isopeptide bond</keyword>
<dbReference type="SMART" id="SM00233">
    <property type="entry name" value="PH"/>
    <property type="match status" value="1"/>
</dbReference>
<dbReference type="PROSITE" id="PS50053">
    <property type="entry name" value="UBIQUITIN_2"/>
    <property type="match status" value="1"/>
</dbReference>
<keyword evidence="15" id="KW-0687">Ribonucleoprotein</keyword>
<dbReference type="InterPro" id="IPR029071">
    <property type="entry name" value="Ubiquitin-like_domsf"/>
</dbReference>
<keyword evidence="9" id="KW-0344">Guanine-nucleotide releasing factor</keyword>
<dbReference type="SUPFAM" id="SSF50156">
    <property type="entry name" value="PDZ domain-like"/>
    <property type="match status" value="1"/>
</dbReference>
<dbReference type="GO" id="GO:0005096">
    <property type="term" value="F:GTPase activator activity"/>
    <property type="evidence" value="ECO:0007669"/>
    <property type="project" value="UniProtKB-KW"/>
</dbReference>
<dbReference type="Gene3D" id="1.20.900.10">
    <property type="entry name" value="Dbl homology (DH) domain"/>
    <property type="match status" value="1"/>
</dbReference>
<feature type="domain" description="PDZ" evidence="22">
    <location>
        <begin position="13"/>
        <end position="75"/>
    </location>
</feature>
<dbReference type="InterPro" id="IPR041020">
    <property type="entry name" value="PH_16"/>
</dbReference>
<evidence type="ECO:0000256" key="11">
    <source>
        <dbReference type="ARBA" id="ARBA00022833"/>
    </source>
</evidence>
<dbReference type="SUPFAM" id="SSF54236">
    <property type="entry name" value="Ubiquitin-like"/>
    <property type="match status" value="1"/>
</dbReference>
<dbReference type="InterPro" id="IPR036034">
    <property type="entry name" value="PDZ_sf"/>
</dbReference>
<evidence type="ECO:0000313" key="23">
    <source>
        <dbReference type="EMBL" id="KRZ51054.1"/>
    </source>
</evidence>
<dbReference type="Pfam" id="PF00621">
    <property type="entry name" value="RhoGEF"/>
    <property type="match status" value="1"/>
</dbReference>
<keyword evidence="10" id="KW-0479">Metal-binding</keyword>
<dbReference type="Pfam" id="PF00240">
    <property type="entry name" value="ubiquitin"/>
    <property type="match status" value="1"/>
</dbReference>
<keyword evidence="5" id="KW-0343">GTPase activation</keyword>